<dbReference type="InterPro" id="IPR025345">
    <property type="entry name" value="DUF4249"/>
</dbReference>
<sequence length="322" mass="36184">MKKLKSIFSIAVIALSLMLAACESMVTDIPEAKLPKTESKLVVNSVISPQLPYINVIVTESIPLFTKTDATGDRIENATVKISDGVHEATIPFDPKNKLYSLPQSKFPISASKTYSLFVSDGKRTVTAECTVPKQTPVIKSYEIDSLVTSYALYQDTAVTLKMTWQDIPKDTNYYRTSAFMDIDYTVPVSSDKQDFIEKRISDKFEFNWNWELGRNEFISDNQLDGSLFTSSTGRSSLPHAQEKTRSNGKSVTIYPNTKITAINMEVYSIDKHYYKYHRSQAIRDNSDSPFTEPTLIYTNIKGGLGCFGAYNAAQLKHSYTK</sequence>
<dbReference type="Proteomes" id="UP000309788">
    <property type="component" value="Unassembled WGS sequence"/>
</dbReference>
<evidence type="ECO:0000313" key="2">
    <source>
        <dbReference type="EMBL" id="TLU94272.1"/>
    </source>
</evidence>
<dbReference type="OrthoDB" id="1115009at2"/>
<name>A0A5R9KDR2_9BACT</name>
<proteinExistence type="predicted"/>
<dbReference type="RefSeq" id="WP_138280900.1">
    <property type="nucleotide sequence ID" value="NZ_BMGE01000002.1"/>
</dbReference>
<dbReference type="AlphaFoldDB" id="A0A5R9KDR2"/>
<feature type="chain" id="PRO_5024449983" evidence="1">
    <location>
        <begin position="22"/>
        <end position="322"/>
    </location>
</feature>
<gene>
    <name evidence="2" type="ORF">FEM55_08450</name>
</gene>
<organism evidence="2 3">
    <name type="scientific">Dyadobacter sediminis</name>
    <dbReference type="NCBI Taxonomy" id="1493691"/>
    <lineage>
        <taxon>Bacteria</taxon>
        <taxon>Pseudomonadati</taxon>
        <taxon>Bacteroidota</taxon>
        <taxon>Cytophagia</taxon>
        <taxon>Cytophagales</taxon>
        <taxon>Spirosomataceae</taxon>
        <taxon>Dyadobacter</taxon>
    </lineage>
</organism>
<feature type="signal peptide" evidence="1">
    <location>
        <begin position="1"/>
        <end position="21"/>
    </location>
</feature>
<dbReference type="EMBL" id="VCEI01000021">
    <property type="protein sequence ID" value="TLU94272.1"/>
    <property type="molecule type" value="Genomic_DNA"/>
</dbReference>
<keyword evidence="3" id="KW-1185">Reference proteome</keyword>
<evidence type="ECO:0000256" key="1">
    <source>
        <dbReference type="SAM" id="SignalP"/>
    </source>
</evidence>
<reference evidence="2 3" key="1">
    <citation type="submission" date="2019-05" db="EMBL/GenBank/DDBJ databases">
        <authorList>
            <person name="Qu J.-H."/>
        </authorList>
    </citation>
    <scope>NUCLEOTIDE SEQUENCE [LARGE SCALE GENOMIC DNA]</scope>
    <source>
        <strain evidence="2 3">Z12</strain>
    </source>
</reference>
<evidence type="ECO:0000313" key="3">
    <source>
        <dbReference type="Proteomes" id="UP000309788"/>
    </source>
</evidence>
<dbReference type="Pfam" id="PF14054">
    <property type="entry name" value="DUF4249"/>
    <property type="match status" value="1"/>
</dbReference>
<protein>
    <submittedName>
        <fullName evidence="2">DUF4249 domain-containing protein</fullName>
    </submittedName>
</protein>
<keyword evidence="1" id="KW-0732">Signal</keyword>
<accession>A0A5R9KDR2</accession>
<dbReference type="PROSITE" id="PS51257">
    <property type="entry name" value="PROKAR_LIPOPROTEIN"/>
    <property type="match status" value="1"/>
</dbReference>
<comment type="caution">
    <text evidence="2">The sequence shown here is derived from an EMBL/GenBank/DDBJ whole genome shotgun (WGS) entry which is preliminary data.</text>
</comment>